<protein>
    <submittedName>
        <fullName evidence="2">50S ribosomal protein L7ae</fullName>
    </submittedName>
</protein>
<keyword evidence="2" id="KW-0689">Ribosomal protein</keyword>
<reference evidence="2" key="1">
    <citation type="submission" date="2018-09" db="EMBL/GenBank/DDBJ databases">
        <title>Murine metabolic-syndrome-specific gut microbial biobank.</title>
        <authorList>
            <person name="Liu C."/>
        </authorList>
    </citation>
    <scope>NUCLEOTIDE SEQUENCE</scope>
    <source>
        <strain evidence="2">D42-62</strain>
    </source>
</reference>
<dbReference type="InterPro" id="IPR004038">
    <property type="entry name" value="Ribosomal_eL8/eL30/eS12/Gad45"/>
</dbReference>
<dbReference type="EMBL" id="QZDT01000003">
    <property type="protein sequence ID" value="NBJ91718.1"/>
    <property type="molecule type" value="Genomic_DNA"/>
</dbReference>
<sequence length="102" mass="11146">MRNDRILSLLGLAVKGRNLVSGEFSTEKAVKAGKAELVIVSSDASDNTKKLFTDKCRFYNIPFYLYGTKAELGMAIGKDVRSSVAVMDKGLAEAIIKRLEDS</sequence>
<gene>
    <name evidence="2" type="ORF">D5281_03700</name>
</gene>
<comment type="caution">
    <text evidence="2">The sequence shown here is derived from an EMBL/GenBank/DDBJ whole genome shotgun (WGS) entry which is preliminary data.</text>
</comment>
<evidence type="ECO:0000313" key="3">
    <source>
        <dbReference type="Proteomes" id="UP001154420"/>
    </source>
</evidence>
<proteinExistence type="predicted"/>
<dbReference type="AlphaFoldDB" id="A0A9X5GQ61"/>
<feature type="domain" description="Ribosomal protein eL8/eL30/eS12/Gadd45" evidence="1">
    <location>
        <begin position="5"/>
        <end position="91"/>
    </location>
</feature>
<accession>A0A9X5GQ61</accession>
<evidence type="ECO:0000313" key="2">
    <source>
        <dbReference type="EMBL" id="NBJ91718.1"/>
    </source>
</evidence>
<dbReference type="Pfam" id="PF01248">
    <property type="entry name" value="Ribosomal_L7Ae"/>
    <property type="match status" value="1"/>
</dbReference>
<evidence type="ECO:0000259" key="1">
    <source>
        <dbReference type="Pfam" id="PF01248"/>
    </source>
</evidence>
<dbReference type="Proteomes" id="UP001154420">
    <property type="component" value="Unassembled WGS sequence"/>
</dbReference>
<keyword evidence="3" id="KW-1185">Reference proteome</keyword>
<dbReference type="RefSeq" id="WP_160558793.1">
    <property type="nucleotide sequence ID" value="NZ_QZDT01000003.1"/>
</dbReference>
<dbReference type="Gene3D" id="3.30.1330.30">
    <property type="match status" value="1"/>
</dbReference>
<dbReference type="GO" id="GO:0005840">
    <property type="term" value="C:ribosome"/>
    <property type="evidence" value="ECO:0007669"/>
    <property type="project" value="UniProtKB-KW"/>
</dbReference>
<name>A0A9X5GQ61_9FIRM</name>
<dbReference type="OrthoDB" id="9794863at2"/>
<organism evidence="2 3">
    <name type="scientific">Parablautia muri</name>
    <dbReference type="NCBI Taxonomy" id="2320879"/>
    <lineage>
        <taxon>Bacteria</taxon>
        <taxon>Bacillati</taxon>
        <taxon>Bacillota</taxon>
        <taxon>Clostridia</taxon>
        <taxon>Lachnospirales</taxon>
        <taxon>Lachnospiraceae</taxon>
        <taxon>Parablautia</taxon>
    </lineage>
</organism>
<keyword evidence="2" id="KW-0687">Ribonucleoprotein</keyword>
<dbReference type="SUPFAM" id="SSF55315">
    <property type="entry name" value="L30e-like"/>
    <property type="match status" value="1"/>
</dbReference>
<dbReference type="InterPro" id="IPR029064">
    <property type="entry name" value="Ribosomal_eL30-like_sf"/>
</dbReference>